<evidence type="ECO:0000313" key="1">
    <source>
        <dbReference type="EMBL" id="MCH97464.1"/>
    </source>
</evidence>
<keyword evidence="1" id="KW-0540">Nuclease</keyword>
<dbReference type="Gene3D" id="3.60.10.10">
    <property type="entry name" value="Endonuclease/exonuclease/phosphatase"/>
    <property type="match status" value="1"/>
</dbReference>
<proteinExistence type="predicted"/>
<dbReference type="InterPro" id="IPR036691">
    <property type="entry name" value="Endo/exonu/phosph_ase_sf"/>
</dbReference>
<feature type="non-terminal residue" evidence="1">
    <location>
        <position position="1"/>
    </location>
</feature>
<keyword evidence="1" id="KW-0378">Hydrolase</keyword>
<reference evidence="1 2" key="1">
    <citation type="journal article" date="2018" name="Front. Plant Sci.">
        <title>Red Clover (Trifolium pratense) and Zigzag Clover (T. medium) - A Picture of Genomic Similarities and Differences.</title>
        <authorList>
            <person name="Dluhosova J."/>
            <person name="Istvanek J."/>
            <person name="Nedelnik J."/>
            <person name="Repkova J."/>
        </authorList>
    </citation>
    <scope>NUCLEOTIDE SEQUENCE [LARGE SCALE GENOMIC DNA]</scope>
    <source>
        <strain evidence="2">cv. 10/8</strain>
        <tissue evidence="1">Leaf</tissue>
    </source>
</reference>
<dbReference type="GO" id="GO:0004527">
    <property type="term" value="F:exonuclease activity"/>
    <property type="evidence" value="ECO:0007669"/>
    <property type="project" value="UniProtKB-KW"/>
</dbReference>
<accession>A0A392NG01</accession>
<dbReference type="GO" id="GO:0004519">
    <property type="term" value="F:endonuclease activity"/>
    <property type="evidence" value="ECO:0007669"/>
    <property type="project" value="UniProtKB-KW"/>
</dbReference>
<dbReference type="SUPFAM" id="SSF56219">
    <property type="entry name" value="DNase I-like"/>
    <property type="match status" value="1"/>
</dbReference>
<dbReference type="Proteomes" id="UP000265520">
    <property type="component" value="Unassembled WGS sequence"/>
</dbReference>
<dbReference type="EMBL" id="LXQA010035031">
    <property type="protein sequence ID" value="MCH97464.1"/>
    <property type="molecule type" value="Genomic_DNA"/>
</dbReference>
<protein>
    <submittedName>
        <fullName evidence="1">Endonuclease/exonuclease/phosphatase family protein</fullName>
    </submittedName>
</protein>
<name>A0A392NG01_9FABA</name>
<comment type="caution">
    <text evidence="1">The sequence shown here is derived from an EMBL/GenBank/DDBJ whole genome shotgun (WGS) entry which is preliminary data.</text>
</comment>
<sequence length="180" mass="20395">ENMELKNEIFEDANDQGSVGTYDSDQERSSQHIFLSILQTVCTFKLLGYDSLVTSEVHGFAGGIAVAWQRDKITVYASPNEENRRLTWEELCGIANNMMKAWLVAGEFNDIAYAEEKRGGAIASLRRCSKFRERINARNLIDMGAMGPKFTWRGPIYHGGQRIYERLDRGIELYVTRCGG</sequence>
<gene>
    <name evidence="1" type="ORF">A2U01_0018459</name>
</gene>
<keyword evidence="1" id="KW-0269">Exonuclease</keyword>
<keyword evidence="2" id="KW-1185">Reference proteome</keyword>
<keyword evidence="1" id="KW-0255">Endonuclease</keyword>
<dbReference type="AlphaFoldDB" id="A0A392NG01"/>
<evidence type="ECO:0000313" key="2">
    <source>
        <dbReference type="Proteomes" id="UP000265520"/>
    </source>
</evidence>
<organism evidence="1 2">
    <name type="scientific">Trifolium medium</name>
    <dbReference type="NCBI Taxonomy" id="97028"/>
    <lineage>
        <taxon>Eukaryota</taxon>
        <taxon>Viridiplantae</taxon>
        <taxon>Streptophyta</taxon>
        <taxon>Embryophyta</taxon>
        <taxon>Tracheophyta</taxon>
        <taxon>Spermatophyta</taxon>
        <taxon>Magnoliopsida</taxon>
        <taxon>eudicotyledons</taxon>
        <taxon>Gunneridae</taxon>
        <taxon>Pentapetalae</taxon>
        <taxon>rosids</taxon>
        <taxon>fabids</taxon>
        <taxon>Fabales</taxon>
        <taxon>Fabaceae</taxon>
        <taxon>Papilionoideae</taxon>
        <taxon>50 kb inversion clade</taxon>
        <taxon>NPAAA clade</taxon>
        <taxon>Hologalegina</taxon>
        <taxon>IRL clade</taxon>
        <taxon>Trifolieae</taxon>
        <taxon>Trifolium</taxon>
    </lineage>
</organism>